<dbReference type="Gene3D" id="3.30.365.10">
    <property type="entry name" value="Aldehyde oxidase/xanthine dehydrogenase, molybdopterin binding domain"/>
    <property type="match status" value="4"/>
</dbReference>
<evidence type="ECO:0000256" key="1">
    <source>
        <dbReference type="ARBA" id="ARBA00022505"/>
    </source>
</evidence>
<dbReference type="Pfam" id="PF02738">
    <property type="entry name" value="MoCoBD_1"/>
    <property type="match status" value="1"/>
</dbReference>
<name>A0A381SVB6_9ZZZZ</name>
<dbReference type="Pfam" id="PF20256">
    <property type="entry name" value="MoCoBD_2"/>
    <property type="match status" value="1"/>
</dbReference>
<dbReference type="PANTHER" id="PTHR11908">
    <property type="entry name" value="XANTHINE DEHYDROGENASE"/>
    <property type="match status" value="1"/>
</dbReference>
<reference evidence="4" key="1">
    <citation type="submission" date="2018-05" db="EMBL/GenBank/DDBJ databases">
        <authorList>
            <person name="Lanie J.A."/>
            <person name="Ng W.-L."/>
            <person name="Kazmierczak K.M."/>
            <person name="Andrzejewski T.M."/>
            <person name="Davidsen T.M."/>
            <person name="Wayne K.J."/>
            <person name="Tettelin H."/>
            <person name="Glass J.I."/>
            <person name="Rusch D."/>
            <person name="Podicherti R."/>
            <person name="Tsui H.-C.T."/>
            <person name="Winkler M.E."/>
        </authorList>
    </citation>
    <scope>NUCLEOTIDE SEQUENCE</scope>
</reference>
<dbReference type="AlphaFoldDB" id="A0A381SVB6"/>
<dbReference type="SUPFAM" id="SSF54665">
    <property type="entry name" value="CO dehydrogenase molybdoprotein N-domain-like"/>
    <property type="match status" value="1"/>
</dbReference>
<accession>A0A381SVB6</accession>
<evidence type="ECO:0000259" key="3">
    <source>
        <dbReference type="SMART" id="SM01008"/>
    </source>
</evidence>
<dbReference type="InterPro" id="IPR016208">
    <property type="entry name" value="Ald_Oxase/xanthine_DH-like"/>
</dbReference>
<keyword evidence="2" id="KW-0560">Oxidoreductase</keyword>
<protein>
    <recommendedName>
        <fullName evidence="3">Aldehyde oxidase/xanthine dehydrogenase a/b hammerhead domain-containing protein</fullName>
    </recommendedName>
</protein>
<feature type="domain" description="Aldehyde oxidase/xanthine dehydrogenase a/b hammerhead" evidence="3">
    <location>
        <begin position="1"/>
        <end position="101"/>
    </location>
</feature>
<dbReference type="InterPro" id="IPR046867">
    <property type="entry name" value="AldOxase/xan_DH_MoCoBD2"/>
</dbReference>
<dbReference type="PANTHER" id="PTHR11908:SF132">
    <property type="entry name" value="ALDEHYDE OXIDASE 1-RELATED"/>
    <property type="match status" value="1"/>
</dbReference>
<dbReference type="SUPFAM" id="SSF56003">
    <property type="entry name" value="Molybdenum cofactor-binding domain"/>
    <property type="match status" value="1"/>
</dbReference>
<dbReference type="EMBL" id="UINC01003546">
    <property type="protein sequence ID" value="SVA07278.1"/>
    <property type="molecule type" value="Genomic_DNA"/>
</dbReference>
<dbReference type="InterPro" id="IPR036856">
    <property type="entry name" value="Ald_Oxase/Xan_DH_a/b_sf"/>
</dbReference>
<dbReference type="InterPro" id="IPR008274">
    <property type="entry name" value="AldOxase/xan_DH_MoCoBD1"/>
</dbReference>
<evidence type="ECO:0000256" key="2">
    <source>
        <dbReference type="ARBA" id="ARBA00023002"/>
    </source>
</evidence>
<dbReference type="Gene3D" id="3.90.1170.50">
    <property type="entry name" value="Aldehyde oxidase/xanthine dehydrogenase, a/b hammerhead"/>
    <property type="match status" value="1"/>
</dbReference>
<keyword evidence="1" id="KW-0500">Molybdenum</keyword>
<dbReference type="SMART" id="SM01008">
    <property type="entry name" value="Ald_Xan_dh_C"/>
    <property type="match status" value="1"/>
</dbReference>
<proteinExistence type="predicted"/>
<sequence>MAHVALVRSPEAHARIVSIDSAGAEDMPGVVAVYTGMDLQDMLAPLPCVHSIENLKEPAHPAVAPEIVRYAGDGVAVVVADTSAAAEDAARQVHVEYERLPVVVDVVEATTANSDLVHTDMGTNIAFTSVTDVGDVDSAFEKADVVIKQRLVNQRQIPIAMEPRAVVADYDAGYDKLTIWSSTQVPHFVRLLIAAVCGHPENRVRVIAPEVGGGFGSKLNFYAEEAIVAYVSKALCRPAKWNGRRTEDILATIHGRDQICDLEIAADNSGNLLGIRADLYQDLGAYHQLLTPVIPGLTVGMLPGCYTLKNLHVTLHGVFTNKTPTDAYRGAGRPEATFIIERGMDLIARATDMDPVDVRRLNFPASNDFPFTTATDMEYDSGNYQATLDSLLEKVDYDSLRSDQERRRKADELVGVGLSTYVEVCGMGPSAAMTAGGWEACELEVRRTGGVIVKTGISPHGQGEETTFAQIVADGLGMTPDDVEVLHGDTDITEQGIGTFGSRGQAVGGAALSLCVQTIREKARRIAGHLLEASDTDIVFEEGKLFPKGVPAKALEFQEIVDAAYVANALPPEIEPGLSATHFFDPPNFTFPFGAHLAVVAIDKETGEVNIERYVAVDDCGRIINPMIVAGQLHGGIAQGIAQALYEEAVYDDNGQLSTGSLMDYAVPKAAWIPTFELGHTETLTPVNPLGAKGVGEAGTIASSAAVINAVVDALSPFDVAHLDMPASPQNVWRAIKGSL</sequence>
<dbReference type="Pfam" id="PF01315">
    <property type="entry name" value="Ald_Xan_dh_C"/>
    <property type="match status" value="1"/>
</dbReference>
<dbReference type="InterPro" id="IPR037165">
    <property type="entry name" value="AldOxase/xan_DH_Mopterin-bd_sf"/>
</dbReference>
<dbReference type="GO" id="GO:0016491">
    <property type="term" value="F:oxidoreductase activity"/>
    <property type="evidence" value="ECO:0007669"/>
    <property type="project" value="UniProtKB-KW"/>
</dbReference>
<organism evidence="4">
    <name type="scientific">marine metagenome</name>
    <dbReference type="NCBI Taxonomy" id="408172"/>
    <lineage>
        <taxon>unclassified sequences</taxon>
        <taxon>metagenomes</taxon>
        <taxon>ecological metagenomes</taxon>
    </lineage>
</organism>
<gene>
    <name evidence="4" type="ORF">METZ01_LOCUS60132</name>
</gene>
<dbReference type="InterPro" id="IPR000674">
    <property type="entry name" value="Ald_Oxase/Xan_DH_a/b"/>
</dbReference>
<evidence type="ECO:0000313" key="4">
    <source>
        <dbReference type="EMBL" id="SVA07278.1"/>
    </source>
</evidence>
<dbReference type="GO" id="GO:0005506">
    <property type="term" value="F:iron ion binding"/>
    <property type="evidence" value="ECO:0007669"/>
    <property type="project" value="InterPro"/>
</dbReference>